<keyword evidence="1" id="KW-0812">Transmembrane</keyword>
<dbReference type="Proteomes" id="UP001151287">
    <property type="component" value="Unassembled WGS sequence"/>
</dbReference>
<comment type="caution">
    <text evidence="2">The sequence shown here is derived from an EMBL/GenBank/DDBJ whole genome shotgun (WGS) entry which is preliminary data.</text>
</comment>
<feature type="transmembrane region" description="Helical" evidence="1">
    <location>
        <begin position="23"/>
        <end position="45"/>
    </location>
</feature>
<dbReference type="OrthoDB" id="1921056at2759"/>
<protein>
    <recommendedName>
        <fullName evidence="4">Transmembrane protein</fullName>
    </recommendedName>
</protein>
<evidence type="ECO:0000256" key="1">
    <source>
        <dbReference type="SAM" id="Phobius"/>
    </source>
</evidence>
<evidence type="ECO:0000313" key="3">
    <source>
        <dbReference type="Proteomes" id="UP001151287"/>
    </source>
</evidence>
<keyword evidence="1" id="KW-1133">Transmembrane helix</keyword>
<reference evidence="2" key="1">
    <citation type="journal article" date="2022" name="Cell">
        <title>Repeat-based holocentromeres influence genome architecture and karyotype evolution.</title>
        <authorList>
            <person name="Hofstatter P.G."/>
            <person name="Thangavel G."/>
            <person name="Lux T."/>
            <person name="Neumann P."/>
            <person name="Vondrak T."/>
            <person name="Novak P."/>
            <person name="Zhang M."/>
            <person name="Costa L."/>
            <person name="Castellani M."/>
            <person name="Scott A."/>
            <person name="Toegelov H."/>
            <person name="Fuchs J."/>
            <person name="Mata-Sucre Y."/>
            <person name="Dias Y."/>
            <person name="Vanzela A.L.L."/>
            <person name="Huettel B."/>
            <person name="Almeida C.C.S."/>
            <person name="Simkova H."/>
            <person name="Souza G."/>
            <person name="Pedrosa-Harand A."/>
            <person name="Macas J."/>
            <person name="Mayer K.F.X."/>
            <person name="Houben A."/>
            <person name="Marques A."/>
        </authorList>
    </citation>
    <scope>NUCLEOTIDE SEQUENCE</scope>
    <source>
        <strain evidence="2">RhyBre1mFocal</strain>
    </source>
</reference>
<dbReference type="EMBL" id="JAMQYH010000004">
    <property type="protein sequence ID" value="KAJ1689157.1"/>
    <property type="molecule type" value="Genomic_DNA"/>
</dbReference>
<gene>
    <name evidence="2" type="ORF">LUZ63_013312</name>
</gene>
<dbReference type="PANTHER" id="PTHR33306:SF7">
    <property type="entry name" value="EXPRESSED PROTEIN"/>
    <property type="match status" value="1"/>
</dbReference>
<keyword evidence="3" id="KW-1185">Reference proteome</keyword>
<evidence type="ECO:0000313" key="2">
    <source>
        <dbReference type="EMBL" id="KAJ1689157.1"/>
    </source>
</evidence>
<dbReference type="AlphaFoldDB" id="A0A9Q0HK27"/>
<name>A0A9Q0HK27_9POAL</name>
<sequence>MANYDRRYNSSILDSFTLSPLPYPVILILVMVLFFLATSWFFTYADFIESAEEQMSWALLVVPLVLILLIRLFSSIESFDGFLGFYRNNRHNRLNNGQSNEGGSSPWGVAALVVLILILASFHSTFQDMW</sequence>
<evidence type="ECO:0008006" key="4">
    <source>
        <dbReference type="Google" id="ProtNLM"/>
    </source>
</evidence>
<keyword evidence="1" id="KW-0472">Membrane</keyword>
<organism evidence="2 3">
    <name type="scientific">Rhynchospora breviuscula</name>
    <dbReference type="NCBI Taxonomy" id="2022672"/>
    <lineage>
        <taxon>Eukaryota</taxon>
        <taxon>Viridiplantae</taxon>
        <taxon>Streptophyta</taxon>
        <taxon>Embryophyta</taxon>
        <taxon>Tracheophyta</taxon>
        <taxon>Spermatophyta</taxon>
        <taxon>Magnoliopsida</taxon>
        <taxon>Liliopsida</taxon>
        <taxon>Poales</taxon>
        <taxon>Cyperaceae</taxon>
        <taxon>Cyperoideae</taxon>
        <taxon>Rhynchosporeae</taxon>
        <taxon>Rhynchospora</taxon>
    </lineage>
</organism>
<feature type="transmembrane region" description="Helical" evidence="1">
    <location>
        <begin position="107"/>
        <end position="126"/>
    </location>
</feature>
<accession>A0A9Q0HK27</accession>
<dbReference type="PANTHER" id="PTHR33306">
    <property type="entry name" value="EXPRESSED PROTEIN-RELATED-RELATED"/>
    <property type="match status" value="1"/>
</dbReference>
<proteinExistence type="predicted"/>
<feature type="transmembrane region" description="Helical" evidence="1">
    <location>
        <begin position="57"/>
        <end position="76"/>
    </location>
</feature>